<sequence length="337" mass="37494">MGAKILGIEYLFPDIKVTNEDLQTEFQEYDISKFETKVGIKCRYIADKNQTALDLAVEACQKLLCKVEKELIDYVLYCTQSPEYFLPTSACILQDRLGLRKNIGALDFNLGCSGYTYGLSLANGLILSGQANNVLLVTAETYSKFINKEDRSNRAIFGDAATATLISKTHDEQIGQFLFGTDGSGYDKLIVRNGASKTPFTPNANKLVYGSDNIYTDNDLYMDGPAIFNFTTEVIPPFIEEVVAANNINKDRIDQYIFHQANAFMLNLIRKRLKIDQSKFYISLEDGGNTVSNTIPIALKRFAERNIVDLKLYNVILAGFGVGLSWSGGLVKLGKLL</sequence>
<dbReference type="EMBL" id="JBHLWO010000001">
    <property type="protein sequence ID" value="MFC0317911.1"/>
    <property type="molecule type" value="Genomic_DNA"/>
</dbReference>
<feature type="domain" description="Beta-ketoacyl-[acyl-carrier-protein] synthase III C-terminal" evidence="3">
    <location>
        <begin position="244"/>
        <end position="332"/>
    </location>
</feature>
<organism evidence="5 6">
    <name type="scientific">Olivibacter oleidegradans</name>
    <dbReference type="NCBI Taxonomy" id="760123"/>
    <lineage>
        <taxon>Bacteria</taxon>
        <taxon>Pseudomonadati</taxon>
        <taxon>Bacteroidota</taxon>
        <taxon>Sphingobacteriia</taxon>
        <taxon>Sphingobacteriales</taxon>
        <taxon>Sphingobacteriaceae</taxon>
        <taxon>Olivibacter</taxon>
    </lineage>
</organism>
<evidence type="ECO:0000256" key="1">
    <source>
        <dbReference type="ARBA" id="ARBA00022679"/>
    </source>
</evidence>
<evidence type="ECO:0000256" key="2">
    <source>
        <dbReference type="ARBA" id="ARBA00023315"/>
    </source>
</evidence>
<dbReference type="Pfam" id="PF08541">
    <property type="entry name" value="ACP_syn_III_C"/>
    <property type="match status" value="1"/>
</dbReference>
<dbReference type="Gene3D" id="3.40.47.10">
    <property type="match status" value="1"/>
</dbReference>
<dbReference type="InterPro" id="IPR016039">
    <property type="entry name" value="Thiolase-like"/>
</dbReference>
<evidence type="ECO:0000259" key="3">
    <source>
        <dbReference type="Pfam" id="PF08541"/>
    </source>
</evidence>
<name>A0ABV6HGC2_9SPHI</name>
<dbReference type="PANTHER" id="PTHR34069:SF2">
    <property type="entry name" value="BETA-KETOACYL-[ACYL-CARRIER-PROTEIN] SYNTHASE III"/>
    <property type="match status" value="1"/>
</dbReference>
<dbReference type="PANTHER" id="PTHR34069">
    <property type="entry name" value="3-OXOACYL-[ACYL-CARRIER-PROTEIN] SYNTHASE 3"/>
    <property type="match status" value="1"/>
</dbReference>
<keyword evidence="6" id="KW-1185">Reference proteome</keyword>
<dbReference type="SUPFAM" id="SSF53901">
    <property type="entry name" value="Thiolase-like"/>
    <property type="match status" value="2"/>
</dbReference>
<evidence type="ECO:0000259" key="4">
    <source>
        <dbReference type="Pfam" id="PF08545"/>
    </source>
</evidence>
<dbReference type="InterPro" id="IPR013747">
    <property type="entry name" value="ACP_syn_III_C"/>
</dbReference>
<comment type="caution">
    <text evidence="5">The sequence shown here is derived from an EMBL/GenBank/DDBJ whole genome shotgun (WGS) entry which is preliminary data.</text>
</comment>
<gene>
    <name evidence="5" type="ORF">ACFFI0_06305</name>
</gene>
<dbReference type="InterPro" id="IPR013751">
    <property type="entry name" value="ACP_syn_III_N"/>
</dbReference>
<evidence type="ECO:0000313" key="6">
    <source>
        <dbReference type="Proteomes" id="UP001589774"/>
    </source>
</evidence>
<reference evidence="5 6" key="1">
    <citation type="submission" date="2024-09" db="EMBL/GenBank/DDBJ databases">
        <authorList>
            <person name="Sun Q."/>
            <person name="Mori K."/>
        </authorList>
    </citation>
    <scope>NUCLEOTIDE SEQUENCE [LARGE SCALE GENOMIC DNA]</scope>
    <source>
        <strain evidence="5 6">CCM 7765</strain>
    </source>
</reference>
<proteinExistence type="predicted"/>
<accession>A0ABV6HGC2</accession>
<keyword evidence="1" id="KW-0808">Transferase</keyword>
<dbReference type="Pfam" id="PF08545">
    <property type="entry name" value="ACP_syn_III"/>
    <property type="match status" value="1"/>
</dbReference>
<protein>
    <submittedName>
        <fullName evidence="5">3-oxoacyl-ACP synthase III family protein</fullName>
    </submittedName>
</protein>
<dbReference type="RefSeq" id="WP_130854349.1">
    <property type="nucleotide sequence ID" value="NZ_JBHLWO010000001.1"/>
</dbReference>
<feature type="domain" description="Beta-ketoacyl-[acyl-carrier-protein] synthase III N-terminal" evidence="4">
    <location>
        <begin position="106"/>
        <end position="183"/>
    </location>
</feature>
<dbReference type="CDD" id="cd00830">
    <property type="entry name" value="KAS_III"/>
    <property type="match status" value="1"/>
</dbReference>
<evidence type="ECO:0000313" key="5">
    <source>
        <dbReference type="EMBL" id="MFC0317911.1"/>
    </source>
</evidence>
<keyword evidence="2" id="KW-0012">Acyltransferase</keyword>
<dbReference type="Proteomes" id="UP001589774">
    <property type="component" value="Unassembled WGS sequence"/>
</dbReference>